<proteinExistence type="predicted"/>
<dbReference type="AlphaFoldDB" id="A0A8A1MB55"/>
<dbReference type="Proteomes" id="UP000663671">
    <property type="component" value="Chromosome 1"/>
</dbReference>
<accession>A0A8A1MB55</accession>
<reference evidence="1" key="1">
    <citation type="submission" date="2021-01" db="EMBL/GenBank/DDBJ databases">
        <title>Chromosome-level genome assembly of a human fungal pathogen reveals clustering of transcriptionally co-regulated genes.</title>
        <authorList>
            <person name="Voorhies M."/>
            <person name="Cohen S."/>
            <person name="Shea T.P."/>
            <person name="Petrus S."/>
            <person name="Munoz J.F."/>
            <person name="Poplawski S."/>
            <person name="Goldman W.E."/>
            <person name="Michael T."/>
            <person name="Cuomo C.A."/>
            <person name="Sil A."/>
            <person name="Beyhan S."/>
        </authorList>
    </citation>
    <scope>NUCLEOTIDE SEQUENCE</scope>
    <source>
        <strain evidence="1">WU24</strain>
    </source>
</reference>
<protein>
    <submittedName>
        <fullName evidence="1">Uncharacterized protein</fullName>
    </submittedName>
</protein>
<evidence type="ECO:0000313" key="1">
    <source>
        <dbReference type="EMBL" id="QSS63169.1"/>
    </source>
</evidence>
<name>A0A8A1MB55_AJECA</name>
<dbReference type="EMBL" id="CP069114">
    <property type="protein sequence ID" value="QSS63169.1"/>
    <property type="molecule type" value="Genomic_DNA"/>
</dbReference>
<sequence length="157" mass="17656">MALGCIVLVDLRSVDQLMASRNCENSPHGNNRRWLQCSGMLLMPDSGTSGNPSLDDNFIWSRSLMHTALHLRRCIRVIFSRSWTLASVPTWRTPSDGDHDSGVTGNFADFDMMRLDYSGSTLEGQLFTMRPRVERRDVLPSCTLEYRCPSRGMEPGG</sequence>
<dbReference type="VEuPathDB" id="FungiDB:I7I51_00226"/>
<gene>
    <name evidence="1" type="ORF">I7I51_00226</name>
</gene>
<organism evidence="1">
    <name type="scientific">Ajellomyces capsulatus</name>
    <name type="common">Darling's disease fungus</name>
    <name type="synonym">Histoplasma capsulatum</name>
    <dbReference type="NCBI Taxonomy" id="5037"/>
    <lineage>
        <taxon>Eukaryota</taxon>
        <taxon>Fungi</taxon>
        <taxon>Dikarya</taxon>
        <taxon>Ascomycota</taxon>
        <taxon>Pezizomycotina</taxon>
        <taxon>Eurotiomycetes</taxon>
        <taxon>Eurotiomycetidae</taxon>
        <taxon>Onygenales</taxon>
        <taxon>Ajellomycetaceae</taxon>
        <taxon>Histoplasma</taxon>
    </lineage>
</organism>
<dbReference type="OrthoDB" id="10433871at2759"/>